<protein>
    <submittedName>
        <fullName evidence="1">Uncharacterized protein</fullName>
    </submittedName>
</protein>
<gene>
    <name evidence="1" type="ordered locus">Meso_1736</name>
</gene>
<reference evidence="1" key="1">
    <citation type="submission" date="2006-06" db="EMBL/GenBank/DDBJ databases">
        <title>Complete sequence of chromosome of Chelativorans sp. BNC1.</title>
        <authorList>
            <consortium name="US DOE Joint Genome Institute"/>
            <person name="Copeland A."/>
            <person name="Lucas S."/>
            <person name="Lapidus A."/>
            <person name="Barry K."/>
            <person name="Detter J.C."/>
            <person name="Glavina del Rio T."/>
            <person name="Hammon N."/>
            <person name="Israni S."/>
            <person name="Dalin E."/>
            <person name="Tice H."/>
            <person name="Pitluck S."/>
            <person name="Chertkov O."/>
            <person name="Brettin T."/>
            <person name="Bruce D."/>
            <person name="Han C."/>
            <person name="Tapia R."/>
            <person name="Gilna P."/>
            <person name="Schmutz J."/>
            <person name="Larimer F."/>
            <person name="Land M."/>
            <person name="Hauser L."/>
            <person name="Kyrpides N."/>
            <person name="Mikhailova N."/>
            <person name="Richardson P."/>
        </authorList>
    </citation>
    <scope>NUCLEOTIDE SEQUENCE</scope>
    <source>
        <strain evidence="1">BNC1</strain>
    </source>
</reference>
<dbReference type="EMBL" id="CP000390">
    <property type="protein sequence ID" value="ABG63130.1"/>
    <property type="molecule type" value="Genomic_DNA"/>
</dbReference>
<dbReference type="AlphaFoldDB" id="Q11HJ5"/>
<sequence length="87" mass="9773">MPRLSIKLLQELHAAVRRALERDRLLNVPAIAWQMKALFPNENISIAELEAEVMAAGMAMDAAMLFERPESYPAHPPLRDPEGTTLH</sequence>
<evidence type="ECO:0000313" key="1">
    <source>
        <dbReference type="EMBL" id="ABG63130.1"/>
    </source>
</evidence>
<organism evidence="1">
    <name type="scientific">Chelativorans sp. (strain BNC1)</name>
    <dbReference type="NCBI Taxonomy" id="266779"/>
    <lineage>
        <taxon>Bacteria</taxon>
        <taxon>Pseudomonadati</taxon>
        <taxon>Pseudomonadota</taxon>
        <taxon>Alphaproteobacteria</taxon>
        <taxon>Hyphomicrobiales</taxon>
        <taxon>Phyllobacteriaceae</taxon>
        <taxon>Chelativorans</taxon>
    </lineage>
</organism>
<proteinExistence type="predicted"/>
<dbReference type="OrthoDB" id="9920838at2"/>
<accession>Q11HJ5</accession>
<dbReference type="HOGENOM" id="CLU_2477708_0_0_5"/>
<dbReference type="KEGG" id="mes:Meso_1736"/>
<name>Q11HJ5_CHESB</name>